<dbReference type="Proteomes" id="UP000594464">
    <property type="component" value="Chromosome"/>
</dbReference>
<dbReference type="SUPFAM" id="SSF111337">
    <property type="entry name" value="QueA-like"/>
    <property type="match status" value="1"/>
</dbReference>
<dbReference type="NCBIfam" id="TIGR00113">
    <property type="entry name" value="queA"/>
    <property type="match status" value="1"/>
</dbReference>
<organism evidence="6 7">
    <name type="scientific">Candidatus Nitrohelix vancouverensis</name>
    <dbReference type="NCBI Taxonomy" id="2705534"/>
    <lineage>
        <taxon>Bacteria</taxon>
        <taxon>Pseudomonadati</taxon>
        <taxon>Nitrospinota/Tectimicrobiota group</taxon>
        <taxon>Nitrospinota</taxon>
        <taxon>Nitrospinia</taxon>
        <taxon>Nitrospinales</taxon>
        <taxon>Nitrospinaceae</taxon>
        <taxon>Candidatus Nitrohelix</taxon>
    </lineage>
</organism>
<evidence type="ECO:0000313" key="6">
    <source>
        <dbReference type="EMBL" id="QPJ65822.1"/>
    </source>
</evidence>
<comment type="function">
    <text evidence="5">Transfers and isomerizes the ribose moiety from AdoMet to the 7-aminomethyl group of 7-deazaguanine (preQ1-tRNA) to give epoxyqueuosine (oQ-tRNA).</text>
</comment>
<proteinExistence type="inferred from homology"/>
<sequence>MNLSDFDFELPAELIAQRPAETRDSSRLMVIDRKRGEISHHAFHELPQLIPDNCLLTFNNARVVPGKLFGRIDGSDRIFETLIVSRDDSGTCRALIKGLSRLKPGLRIRYCDGTLEAVFAGREDAYAVLKFDVAGDALKKRLIEQADMPLPPYIKRSLTDETELKQLDRDRYQTVFARNDGAVAAPTAGLHFTETVMDQLKQAGATLAYLTLLVGPGTFQPIREEIIEKHRMENENFLIEREEWNKLVIQKKEGKPILAVGTTCVRTLESVKLTVEAGSNISGSTDIFIYPGHDIKNVDLLLTNFHLPKSTLFLLTCAFGGSDLIKQAYHEAIKQKYRFFSYGDAMLIT</sequence>
<gene>
    <name evidence="5 6" type="primary">queA</name>
    <name evidence="6" type="ORF">G3M78_10635</name>
</gene>
<dbReference type="Pfam" id="PF02547">
    <property type="entry name" value="Queuosine_synth"/>
    <property type="match status" value="1"/>
</dbReference>
<dbReference type="InterPro" id="IPR003699">
    <property type="entry name" value="QueA"/>
</dbReference>
<keyword evidence="2 5" id="KW-0808">Transferase</keyword>
<dbReference type="AlphaFoldDB" id="A0A7T0C3E4"/>
<dbReference type="GO" id="GO:0008616">
    <property type="term" value="P:tRNA queuosine(34) biosynthetic process"/>
    <property type="evidence" value="ECO:0007669"/>
    <property type="project" value="UniProtKB-UniRule"/>
</dbReference>
<comment type="subunit">
    <text evidence="5">Monomer.</text>
</comment>
<keyword evidence="1 5" id="KW-0963">Cytoplasm</keyword>
<dbReference type="HAMAP" id="MF_00113">
    <property type="entry name" value="QueA"/>
    <property type="match status" value="1"/>
</dbReference>
<dbReference type="GO" id="GO:0051075">
    <property type="term" value="F:S-adenosylmethionine:tRNA ribosyltransferase-isomerase activity"/>
    <property type="evidence" value="ECO:0007669"/>
    <property type="project" value="UniProtKB-EC"/>
</dbReference>
<protein>
    <recommendedName>
        <fullName evidence="5">S-adenosylmethionine:tRNA ribosyltransferase-isomerase</fullName>
        <ecNumber evidence="5">2.4.99.17</ecNumber>
    </recommendedName>
    <alternativeName>
        <fullName evidence="5">Queuosine biosynthesis protein QueA</fullName>
    </alternativeName>
</protein>
<comment type="subcellular location">
    <subcellularLocation>
        <location evidence="5">Cytoplasm</location>
    </subcellularLocation>
</comment>
<dbReference type="PANTHER" id="PTHR30307:SF0">
    <property type="entry name" value="S-ADENOSYLMETHIONINE:TRNA RIBOSYLTRANSFERASE-ISOMERASE"/>
    <property type="match status" value="1"/>
</dbReference>
<dbReference type="Gene3D" id="2.40.10.240">
    <property type="entry name" value="QueA-like"/>
    <property type="match status" value="1"/>
</dbReference>
<comment type="catalytic activity">
    <reaction evidence="5">
        <text>7-aminomethyl-7-carbaguanosine(34) in tRNA + S-adenosyl-L-methionine = epoxyqueuosine(34) in tRNA + adenine + L-methionine + 2 H(+)</text>
        <dbReference type="Rhea" id="RHEA:32155"/>
        <dbReference type="Rhea" id="RHEA-COMP:10342"/>
        <dbReference type="Rhea" id="RHEA-COMP:18582"/>
        <dbReference type="ChEBI" id="CHEBI:15378"/>
        <dbReference type="ChEBI" id="CHEBI:16708"/>
        <dbReference type="ChEBI" id="CHEBI:57844"/>
        <dbReference type="ChEBI" id="CHEBI:59789"/>
        <dbReference type="ChEBI" id="CHEBI:82833"/>
        <dbReference type="ChEBI" id="CHEBI:194443"/>
        <dbReference type="EC" id="2.4.99.17"/>
    </reaction>
</comment>
<evidence type="ECO:0000256" key="5">
    <source>
        <dbReference type="HAMAP-Rule" id="MF_00113"/>
    </source>
</evidence>
<evidence type="ECO:0000256" key="3">
    <source>
        <dbReference type="ARBA" id="ARBA00022691"/>
    </source>
</evidence>
<evidence type="ECO:0000256" key="4">
    <source>
        <dbReference type="ARBA" id="ARBA00022785"/>
    </source>
</evidence>
<dbReference type="PANTHER" id="PTHR30307">
    <property type="entry name" value="S-ADENOSYLMETHIONINE:TRNA RIBOSYLTRANSFERASE-ISOMERASE"/>
    <property type="match status" value="1"/>
</dbReference>
<dbReference type="Gene3D" id="3.40.1780.10">
    <property type="entry name" value="QueA-like"/>
    <property type="match status" value="1"/>
</dbReference>
<dbReference type="InterPro" id="IPR042119">
    <property type="entry name" value="QueA_dom2"/>
</dbReference>
<evidence type="ECO:0000313" key="7">
    <source>
        <dbReference type="Proteomes" id="UP000594464"/>
    </source>
</evidence>
<reference evidence="7" key="1">
    <citation type="submission" date="2020-02" db="EMBL/GenBank/DDBJ databases">
        <title>Genomic and physiological characterization of two novel Nitrospinaceae genera.</title>
        <authorList>
            <person name="Mueller A.J."/>
            <person name="Jung M.-Y."/>
            <person name="Strachan C.R."/>
            <person name="Herbold C.W."/>
            <person name="Kirkegaard R.H."/>
            <person name="Daims H."/>
        </authorList>
    </citation>
    <scope>NUCLEOTIDE SEQUENCE [LARGE SCALE GENOMIC DNA]</scope>
</reference>
<name>A0A7T0C3E4_9BACT</name>
<comment type="pathway">
    <text evidence="5">tRNA modification; tRNA-queuosine biosynthesis.</text>
</comment>
<dbReference type="GO" id="GO:0005737">
    <property type="term" value="C:cytoplasm"/>
    <property type="evidence" value="ECO:0007669"/>
    <property type="project" value="UniProtKB-SubCell"/>
</dbReference>
<dbReference type="InterPro" id="IPR042118">
    <property type="entry name" value="QueA_dom1"/>
</dbReference>
<keyword evidence="6" id="KW-0328">Glycosyltransferase</keyword>
<evidence type="ECO:0000256" key="1">
    <source>
        <dbReference type="ARBA" id="ARBA00022490"/>
    </source>
</evidence>
<keyword evidence="6" id="KW-0413">Isomerase</keyword>
<dbReference type="UniPathway" id="UPA00392"/>
<accession>A0A7T0C3E4</accession>
<dbReference type="EMBL" id="CP048620">
    <property type="protein sequence ID" value="QPJ65822.1"/>
    <property type="molecule type" value="Genomic_DNA"/>
</dbReference>
<evidence type="ECO:0000256" key="2">
    <source>
        <dbReference type="ARBA" id="ARBA00022679"/>
    </source>
</evidence>
<comment type="similarity">
    <text evidence="5">Belongs to the QueA family.</text>
</comment>
<keyword evidence="3 5" id="KW-0949">S-adenosyl-L-methionine</keyword>
<dbReference type="InterPro" id="IPR036100">
    <property type="entry name" value="QueA_sf"/>
</dbReference>
<dbReference type="NCBIfam" id="NF001140">
    <property type="entry name" value="PRK00147.1"/>
    <property type="match status" value="1"/>
</dbReference>
<keyword evidence="4 5" id="KW-0671">Queuosine biosynthesis</keyword>
<dbReference type="EC" id="2.4.99.17" evidence="5"/>
<dbReference type="KEGG" id="nva:G3M78_10635"/>